<evidence type="ECO:0000256" key="1">
    <source>
        <dbReference type="SAM" id="Phobius"/>
    </source>
</evidence>
<keyword evidence="1" id="KW-1133">Transmembrane helix</keyword>
<keyword evidence="1" id="KW-0812">Transmembrane</keyword>
<keyword evidence="1" id="KW-0472">Membrane</keyword>
<name>A0A6C0BYY1_9ZZZZ</name>
<evidence type="ECO:0000313" key="2">
    <source>
        <dbReference type="EMBL" id="QHS96734.1"/>
    </source>
</evidence>
<dbReference type="AlphaFoldDB" id="A0A6C0BYY1"/>
<evidence type="ECO:0008006" key="3">
    <source>
        <dbReference type="Google" id="ProtNLM"/>
    </source>
</evidence>
<protein>
    <recommendedName>
        <fullName evidence="3">VanZ-like domain-containing protein</fullName>
    </recommendedName>
</protein>
<organism evidence="2">
    <name type="scientific">viral metagenome</name>
    <dbReference type="NCBI Taxonomy" id="1070528"/>
    <lineage>
        <taxon>unclassified sequences</taxon>
        <taxon>metagenomes</taxon>
        <taxon>organismal metagenomes</taxon>
    </lineage>
</organism>
<dbReference type="EMBL" id="MN739278">
    <property type="protein sequence ID" value="QHS96734.1"/>
    <property type="molecule type" value="Genomic_DNA"/>
</dbReference>
<proteinExistence type="predicted"/>
<sequence length="127" mass="14756">MGIYLTDIYTIGHITSGAIGYYLLKKKNVSLRNNFLIANIFHLFLELLEHSKDPNGKILETNINHFTDILGFFGGWYVAMYVKIEKFIPDYMTVFVWIYIIIITCTEINRELFPYNNGILKGAFMDS</sequence>
<feature type="transmembrane region" description="Helical" evidence="1">
    <location>
        <begin position="6"/>
        <end position="24"/>
    </location>
</feature>
<accession>A0A6C0BYY1</accession>
<reference evidence="2" key="1">
    <citation type="journal article" date="2020" name="Nature">
        <title>Giant virus diversity and host interactions through global metagenomics.</title>
        <authorList>
            <person name="Schulz F."/>
            <person name="Roux S."/>
            <person name="Paez-Espino D."/>
            <person name="Jungbluth S."/>
            <person name="Walsh D.A."/>
            <person name="Denef V.J."/>
            <person name="McMahon K.D."/>
            <person name="Konstantinidis K.T."/>
            <person name="Eloe-Fadrosh E.A."/>
            <person name="Kyrpides N.C."/>
            <person name="Woyke T."/>
        </authorList>
    </citation>
    <scope>NUCLEOTIDE SEQUENCE</scope>
    <source>
        <strain evidence="2">GVMAG-M-3300020166-5</strain>
    </source>
</reference>